<gene>
    <name evidence="2 3 4" type="primary">LOC104589656</name>
</gene>
<name>A0A1U7Z696_NELNU</name>
<protein>
    <submittedName>
        <fullName evidence="2 3">Uncharacterized protein LOC104589656</fullName>
    </submittedName>
</protein>
<proteinExistence type="predicted"/>
<dbReference type="AlphaFoldDB" id="A0A1U7Z696"/>
<evidence type="ECO:0000313" key="2">
    <source>
        <dbReference type="RefSeq" id="XP_010246383.1"/>
    </source>
</evidence>
<sequence length="220" mass="23429">MASQIINRSFYPCPPVADPVPSQINKYSLYPCPPVADLVPSQINKYSLYPCPPVACPIVSDISNSTEHYPCLSDADDMQTSYIVNDIEGYSCLYRGLSNLNITVPDNIQESISSISQGTLSNNYCPTTVHQLQESLHHLDAFGNLSIYEVGSSSSSDPSVAGDVGLAIQGASNVTMYAPSSFIAQSTTSLPSGANESRSTLPSSTTTICAATQDTELELS</sequence>
<evidence type="ECO:0000313" key="3">
    <source>
        <dbReference type="RefSeq" id="XP_010246452.1"/>
    </source>
</evidence>
<dbReference type="RefSeq" id="XP_010246383.1">
    <property type="nucleotide sequence ID" value="XM_010248081.2"/>
</dbReference>
<dbReference type="GeneID" id="104589656"/>
<evidence type="ECO:0000313" key="4">
    <source>
        <dbReference type="RefSeq" id="XP_010246523.1"/>
    </source>
</evidence>
<dbReference type="KEGG" id="nnu:104589656"/>
<dbReference type="Proteomes" id="UP000189703">
    <property type="component" value="Unplaced"/>
</dbReference>
<evidence type="ECO:0000313" key="1">
    <source>
        <dbReference type="Proteomes" id="UP000189703"/>
    </source>
</evidence>
<keyword evidence="1" id="KW-1185">Reference proteome</keyword>
<organism evidence="1 2">
    <name type="scientific">Nelumbo nucifera</name>
    <name type="common">Sacred lotus</name>
    <dbReference type="NCBI Taxonomy" id="4432"/>
    <lineage>
        <taxon>Eukaryota</taxon>
        <taxon>Viridiplantae</taxon>
        <taxon>Streptophyta</taxon>
        <taxon>Embryophyta</taxon>
        <taxon>Tracheophyta</taxon>
        <taxon>Spermatophyta</taxon>
        <taxon>Magnoliopsida</taxon>
        <taxon>Proteales</taxon>
        <taxon>Nelumbonaceae</taxon>
        <taxon>Nelumbo</taxon>
    </lineage>
</organism>
<accession>A0A1U7Z696</accession>
<reference evidence="2 3" key="1">
    <citation type="submission" date="2025-04" db="UniProtKB">
        <authorList>
            <consortium name="RefSeq"/>
        </authorList>
    </citation>
    <scope>IDENTIFICATION</scope>
</reference>
<dbReference type="RefSeq" id="XP_010246452.1">
    <property type="nucleotide sequence ID" value="XM_010248150.2"/>
</dbReference>
<dbReference type="RefSeq" id="XP_010246523.1">
    <property type="nucleotide sequence ID" value="XM_010248221.2"/>
</dbReference>